<feature type="compositionally biased region" description="Low complexity" evidence="1">
    <location>
        <begin position="9"/>
        <end position="18"/>
    </location>
</feature>
<reference evidence="2" key="1">
    <citation type="submission" date="2010-11" db="EMBL/GenBank/DDBJ databases">
        <authorList>
            <person name="Genoscope - CEA"/>
        </authorList>
    </citation>
    <scope>NUCLEOTIDE SEQUENCE</scope>
</reference>
<protein>
    <submittedName>
        <fullName evidence="2">Uncharacterized protein orf177b</fullName>
    </submittedName>
</protein>
<reference evidence="2" key="2">
    <citation type="journal article" date="2011" name="Genome Biol. Evol.">
        <title>Structural and content diversity of mitochondrial genome in beet: a comparative genomic analysis.</title>
        <authorList>
            <person name="Darracq A."/>
            <person name="Varre J.S."/>
            <person name="Marechal-Drouard L."/>
            <person name="Courseaux A."/>
            <person name="Saumitou-Laprade P."/>
            <person name="Oztas S."/>
            <person name="Vacherie B."/>
            <person name="Barbe V.and.Touzet.P."/>
        </authorList>
    </citation>
    <scope>NUCLEOTIDE SEQUENCE</scope>
</reference>
<accession>E8ZCC8</accession>
<keyword evidence="2" id="KW-0496">Mitochondrion</keyword>
<dbReference type="EMBL" id="FP885871">
    <property type="protein sequence ID" value="CBJ20762.1"/>
    <property type="molecule type" value="Genomic_DNA"/>
</dbReference>
<dbReference type="AlphaFoldDB" id="E8ZCC8"/>
<feature type="compositionally biased region" description="Polar residues" evidence="1">
    <location>
        <begin position="48"/>
        <end position="59"/>
    </location>
</feature>
<proteinExistence type="predicted"/>
<geneLocation type="mitochondrion" evidence="2"/>
<organism evidence="2">
    <name type="scientific">Beta vulgaris subsp. maritima</name>
    <name type="common">Sea beet</name>
    <name type="synonym">Beta maritima</name>
    <dbReference type="NCBI Taxonomy" id="350892"/>
    <lineage>
        <taxon>Eukaryota</taxon>
        <taxon>Viridiplantae</taxon>
        <taxon>Streptophyta</taxon>
        <taxon>Embryophyta</taxon>
        <taxon>Tracheophyta</taxon>
        <taxon>Spermatophyta</taxon>
        <taxon>Magnoliopsida</taxon>
        <taxon>eudicotyledons</taxon>
        <taxon>Gunneridae</taxon>
        <taxon>Pentapetalae</taxon>
        <taxon>Caryophyllales</taxon>
        <taxon>Chenopodiaceae</taxon>
        <taxon>Betoideae</taxon>
        <taxon>Beta</taxon>
    </lineage>
</organism>
<evidence type="ECO:0000256" key="1">
    <source>
        <dbReference type="SAM" id="MobiDB-lite"/>
    </source>
</evidence>
<gene>
    <name evidence="2" type="primary">orf177b</name>
</gene>
<evidence type="ECO:0000313" key="2">
    <source>
        <dbReference type="EMBL" id="CBJ20762.1"/>
    </source>
</evidence>
<sequence length="177" mass="18829">MSEMLGSTPAAPSSAGSPDNVAGERIAMATEGQARVSPLSGAGHSRAPSVSHQEPTVSSRAEMPAASIALVRRHQQKMANFSLQCFMESIGEMSSGEMWKLEFFLDSVLDAAHKAEFDTTAFAEAVCIIFDSIRFPPAFVGWPTPTPVHPCGPFAHTSLLFPPPRPSDSLRGGPLPH</sequence>
<feature type="region of interest" description="Disordered" evidence="1">
    <location>
        <begin position="1"/>
        <end position="61"/>
    </location>
</feature>
<name>E8ZCC8_BETVM</name>